<dbReference type="SUPFAM" id="SSF52540">
    <property type="entry name" value="P-loop containing nucleoside triphosphate hydrolases"/>
    <property type="match status" value="1"/>
</dbReference>
<proteinExistence type="predicted"/>
<dbReference type="Proteomes" id="UP001600165">
    <property type="component" value="Unassembled WGS sequence"/>
</dbReference>
<dbReference type="Gene3D" id="3.40.50.300">
    <property type="entry name" value="P-loop containing nucleotide triphosphate hydrolases"/>
    <property type="match status" value="1"/>
</dbReference>
<name>A0ABW6IC01_9CYAN</name>
<dbReference type="InterPro" id="IPR026634">
    <property type="entry name" value="TPST-like"/>
</dbReference>
<dbReference type="Pfam" id="PF13469">
    <property type="entry name" value="Sulfotransfer_3"/>
    <property type="match status" value="1"/>
</dbReference>
<organism evidence="2 3">
    <name type="scientific">Almyronema epifaneia S1</name>
    <dbReference type="NCBI Taxonomy" id="2991925"/>
    <lineage>
        <taxon>Bacteria</taxon>
        <taxon>Bacillati</taxon>
        <taxon>Cyanobacteriota</taxon>
        <taxon>Cyanophyceae</taxon>
        <taxon>Nodosilineales</taxon>
        <taxon>Nodosilineaceae</taxon>
        <taxon>Almyronema</taxon>
        <taxon>Almyronema epifaneia</taxon>
    </lineage>
</organism>
<comment type="caution">
    <text evidence="2">The sequence shown here is derived from an EMBL/GenBank/DDBJ whole genome shotgun (WGS) entry which is preliminary data.</text>
</comment>
<dbReference type="InterPro" id="IPR027417">
    <property type="entry name" value="P-loop_NTPase"/>
</dbReference>
<dbReference type="EMBL" id="JBHZOL010000031">
    <property type="protein sequence ID" value="MFE4105686.1"/>
    <property type="molecule type" value="Genomic_DNA"/>
</dbReference>
<protein>
    <submittedName>
        <fullName evidence="2">Sulfotransferase family protein</fullName>
        <ecNumber evidence="2">2.8.2.-</ecNumber>
    </submittedName>
</protein>
<gene>
    <name evidence="2" type="ORF">ACFVKH_05315</name>
</gene>
<dbReference type="EC" id="2.8.2.-" evidence="2"/>
<sequence length="276" mass="31955">MGATIKSRIFLVGCPRSGTTLLQSLLAAHSDIQSFPETHFFSHLYPATQSKRRKLGLAAPAVKEHLKKTLQTMGKSDLIQLVSPASFFCFQYINAYIKILDQITLQSKKSFWLEKTPKHLHYVNQIESAVPNCKFLHIVRDGVDVIKSLYAVTRQFPQSWDGPWTLEKCTDRWINDYRLTMRCATSDRHLIVHYQNLVEDTVLALEKIFEFIEVPFEVGVLEDYRKVCSSLILTEEVWKNQVQSNIENIPKRKAYTLSKEEEDYVVRRLKSLTLDN</sequence>
<evidence type="ECO:0000256" key="1">
    <source>
        <dbReference type="ARBA" id="ARBA00022679"/>
    </source>
</evidence>
<evidence type="ECO:0000313" key="2">
    <source>
        <dbReference type="EMBL" id="MFE4105686.1"/>
    </source>
</evidence>
<dbReference type="PANTHER" id="PTHR12788:SF10">
    <property type="entry name" value="PROTEIN-TYROSINE SULFOTRANSFERASE"/>
    <property type="match status" value="1"/>
</dbReference>
<dbReference type="GO" id="GO:0016740">
    <property type="term" value="F:transferase activity"/>
    <property type="evidence" value="ECO:0007669"/>
    <property type="project" value="UniProtKB-KW"/>
</dbReference>
<accession>A0ABW6IC01</accession>
<keyword evidence="3" id="KW-1185">Reference proteome</keyword>
<keyword evidence="1 2" id="KW-0808">Transferase</keyword>
<dbReference type="PANTHER" id="PTHR12788">
    <property type="entry name" value="PROTEIN-TYROSINE SULFOTRANSFERASE 2"/>
    <property type="match status" value="1"/>
</dbReference>
<reference evidence="2 3" key="1">
    <citation type="submission" date="2024-10" db="EMBL/GenBank/DDBJ databases">
        <authorList>
            <person name="Ratan Roy A."/>
            <person name="Morales Sandoval P.H."/>
            <person name="De Los Santos Villalobos S."/>
            <person name="Chakraborty S."/>
            <person name="Mukherjee J."/>
        </authorList>
    </citation>
    <scope>NUCLEOTIDE SEQUENCE [LARGE SCALE GENOMIC DNA]</scope>
    <source>
        <strain evidence="2 3">S1</strain>
    </source>
</reference>
<dbReference type="RefSeq" id="WP_377962697.1">
    <property type="nucleotide sequence ID" value="NZ_JBHZOL010000031.1"/>
</dbReference>
<evidence type="ECO:0000313" key="3">
    <source>
        <dbReference type="Proteomes" id="UP001600165"/>
    </source>
</evidence>